<dbReference type="OrthoDB" id="6372754at2759"/>
<accession>A0A6I9WKS0</accession>
<organism evidence="1 2">
    <name type="scientific">Pogonomyrmex barbatus</name>
    <name type="common">red harvester ant</name>
    <dbReference type="NCBI Taxonomy" id="144034"/>
    <lineage>
        <taxon>Eukaryota</taxon>
        <taxon>Metazoa</taxon>
        <taxon>Ecdysozoa</taxon>
        <taxon>Arthropoda</taxon>
        <taxon>Hexapoda</taxon>
        <taxon>Insecta</taxon>
        <taxon>Pterygota</taxon>
        <taxon>Neoptera</taxon>
        <taxon>Endopterygota</taxon>
        <taxon>Hymenoptera</taxon>
        <taxon>Apocrita</taxon>
        <taxon>Aculeata</taxon>
        <taxon>Formicoidea</taxon>
        <taxon>Formicidae</taxon>
        <taxon>Myrmicinae</taxon>
        <taxon>Pogonomyrmex</taxon>
    </lineage>
</organism>
<evidence type="ECO:0000313" key="1">
    <source>
        <dbReference type="Proteomes" id="UP000504615"/>
    </source>
</evidence>
<gene>
    <name evidence="2" type="primary">LOC105424029</name>
</gene>
<sequence length="455" mass="52173">MNIIRIDYRLNRTRNMWLRKIPMRRYFLLRLIVGLILAGILEASEEPRETKVIFKETSSTITDRYSIHENTTPASLPVTNSSRELTSPIVIEARHRNDSNVFRPSQHLGEIEQPAVRPNPFNNVQHVRFENNVHLDTQRERFQNILQDTYLQSPGHGVSSLLDEATRSSRIKFQDDRVTQTSNVRHSFGDRQTVTESPRSQFEEAVGHAFVDQTFFQNVEKPEVQDTSAIFGKPTTDHRLTGVYYDASRSPYVISYHQTQNAYQPTSQETAIEMIKKPENNGILVLEEQSTYTRKRKFPYPFYQSGGDYHDVQYIEDPHPTMVYPRMKRPFPWKKIIHLIGTFLPLGLLLATLTPNVIRVGNTTTTQPNIVLSKLRAVDLPVEHKQAPTLDDQSTVCEDRSVCELILAGGELKSNILQNILWNLAARTPDDVAKRNGLREVFSAVRKKDCTAISC</sequence>
<protein>
    <submittedName>
        <fullName evidence="2">Uncharacterized protein LOC105424029</fullName>
    </submittedName>
</protein>
<dbReference type="RefSeq" id="XP_011632362.1">
    <property type="nucleotide sequence ID" value="XM_011634060.2"/>
</dbReference>
<evidence type="ECO:0000313" key="2">
    <source>
        <dbReference type="RefSeq" id="XP_011632362.1"/>
    </source>
</evidence>
<proteinExistence type="predicted"/>
<reference evidence="2" key="1">
    <citation type="submission" date="2025-08" db="UniProtKB">
        <authorList>
            <consortium name="RefSeq"/>
        </authorList>
    </citation>
    <scope>IDENTIFICATION</scope>
</reference>
<dbReference type="KEGG" id="pbar:105424029"/>
<name>A0A6I9WKS0_9HYME</name>
<dbReference type="AlphaFoldDB" id="A0A6I9WKS0"/>
<keyword evidence="1" id="KW-1185">Reference proteome</keyword>
<dbReference type="Proteomes" id="UP000504615">
    <property type="component" value="Unplaced"/>
</dbReference>
<dbReference type="GeneID" id="105424029"/>